<evidence type="ECO:0000313" key="1">
    <source>
        <dbReference type="EMBL" id="CEI81624.1"/>
    </source>
</evidence>
<dbReference type="AlphaFoldDB" id="A0A0A1MPD1"/>
<dbReference type="Proteomes" id="UP000040453">
    <property type="component" value="Unassembled WGS sequence"/>
</dbReference>
<proteinExistence type="predicted"/>
<sequence>MILNEWKEFNTDAESYSQEIFEQHIGDTFEAMCLEEGHDIPNYIWTKHYTVVIKPNTCLIKDIAFVKVPRHPSTM</sequence>
<organism evidence="1 2">
    <name type="scientific">Oceanobacillus oncorhynchi</name>
    <dbReference type="NCBI Taxonomy" id="545501"/>
    <lineage>
        <taxon>Bacteria</taxon>
        <taxon>Bacillati</taxon>
        <taxon>Bacillota</taxon>
        <taxon>Bacilli</taxon>
        <taxon>Bacillales</taxon>
        <taxon>Bacillaceae</taxon>
        <taxon>Oceanobacillus</taxon>
    </lineage>
</organism>
<name>A0A0A1MPD1_9BACI</name>
<evidence type="ECO:0000313" key="2">
    <source>
        <dbReference type="Proteomes" id="UP000040453"/>
    </source>
</evidence>
<dbReference type="OrthoDB" id="2691582at2"/>
<gene>
    <name evidence="1" type="ORF">BN997_01459</name>
</gene>
<accession>A0A0A1MPD1</accession>
<reference evidence="1 2" key="1">
    <citation type="submission" date="2014-11" db="EMBL/GenBank/DDBJ databases">
        <authorList>
            <person name="Urmite Genomes Urmite Genomes"/>
        </authorList>
    </citation>
    <scope>NUCLEOTIDE SEQUENCE [LARGE SCALE GENOMIC DNA]</scope>
    <source>
        <strain evidence="1 2">Oc5</strain>
    </source>
</reference>
<protein>
    <submittedName>
        <fullName evidence="1">Uncharacterized protein</fullName>
    </submittedName>
</protein>
<keyword evidence="2" id="KW-1185">Reference proteome</keyword>
<dbReference type="EMBL" id="CDGG01000001">
    <property type="protein sequence ID" value="CEI81624.1"/>
    <property type="molecule type" value="Genomic_DNA"/>
</dbReference>
<dbReference type="RefSeq" id="WP_042530880.1">
    <property type="nucleotide sequence ID" value="NZ_CAXOIH010000021.1"/>
</dbReference>